<sequence length="85" mass="9514">MIYLLELPEGQAPYAWFAYDAADLSAKLDARGGPPACEMRLWPDEESAVLALEDDTEPLWHGPGWRARMALREQLIATEVLADEV</sequence>
<keyword evidence="2" id="KW-1185">Reference proteome</keyword>
<evidence type="ECO:0000313" key="2">
    <source>
        <dbReference type="Proteomes" id="UP000199729"/>
    </source>
</evidence>
<reference evidence="1 2" key="1">
    <citation type="submission" date="2017-07" db="EMBL/GenBank/DDBJ databases">
        <title>Complete Genome Sequence of the cosmetic ferment Vitreoscilla filiformis (ATCC15551).</title>
        <authorList>
            <person name="Contreras S."/>
            <person name="Sagory-Zalkind P."/>
            <person name="Blanquart H."/>
            <person name="Iltis A."/>
            <person name="Morand S.C."/>
        </authorList>
    </citation>
    <scope>NUCLEOTIDE SEQUENCE [LARGE SCALE GENOMIC DNA]</scope>
    <source>
        <strain evidence="1 2">ATCC 15551</strain>
    </source>
</reference>
<name>A0A221KBG2_VITFI</name>
<dbReference type="EMBL" id="CP022423">
    <property type="protein sequence ID" value="ASM76358.1"/>
    <property type="molecule type" value="Genomic_DNA"/>
</dbReference>
<protein>
    <submittedName>
        <fullName evidence="1">Uncharacterized protein</fullName>
    </submittedName>
</protein>
<dbReference type="AlphaFoldDB" id="A0A221KBG2"/>
<dbReference type="Proteomes" id="UP000199729">
    <property type="component" value="Chromosome"/>
</dbReference>
<dbReference type="RefSeq" id="WP_089415733.1">
    <property type="nucleotide sequence ID" value="NZ_CP022423.1"/>
</dbReference>
<gene>
    <name evidence="1" type="ORF">VITFI_CDS0579</name>
</gene>
<proteinExistence type="predicted"/>
<evidence type="ECO:0000313" key="1">
    <source>
        <dbReference type="EMBL" id="ASM76358.1"/>
    </source>
</evidence>
<dbReference type="OrthoDB" id="9096507at2"/>
<dbReference type="KEGG" id="vff:VITFI_CDS0579"/>
<organism evidence="1 2">
    <name type="scientific">Vitreoscilla filiformis</name>
    <dbReference type="NCBI Taxonomy" id="63"/>
    <lineage>
        <taxon>Bacteria</taxon>
        <taxon>Pseudomonadati</taxon>
        <taxon>Pseudomonadota</taxon>
        <taxon>Betaproteobacteria</taxon>
        <taxon>Neisseriales</taxon>
        <taxon>Neisseriaceae</taxon>
        <taxon>Vitreoscilla</taxon>
    </lineage>
</organism>
<accession>A0A221KBG2</accession>